<dbReference type="InterPro" id="IPR011123">
    <property type="entry name" value="Y_Y_Y"/>
</dbReference>
<organism evidence="4 5">
    <name type="scientific">Aquimarina celericrescens</name>
    <dbReference type="NCBI Taxonomy" id="1964542"/>
    <lineage>
        <taxon>Bacteria</taxon>
        <taxon>Pseudomonadati</taxon>
        <taxon>Bacteroidota</taxon>
        <taxon>Flavobacteriia</taxon>
        <taxon>Flavobacteriales</taxon>
        <taxon>Flavobacteriaceae</taxon>
        <taxon>Aquimarina</taxon>
    </lineage>
</organism>
<name>A0ABW5AYH9_9FLAO</name>
<protein>
    <submittedName>
        <fullName evidence="4">Triple tyrosine motif-containing protein</fullName>
    </submittedName>
</protein>
<feature type="transmembrane region" description="Helical" evidence="2">
    <location>
        <begin position="730"/>
        <end position="754"/>
    </location>
</feature>
<accession>A0ABW5AYH9</accession>
<keyword evidence="1" id="KW-0175">Coiled coil</keyword>
<dbReference type="InterPro" id="IPR015943">
    <property type="entry name" value="WD40/YVTN_repeat-like_dom_sf"/>
</dbReference>
<dbReference type="Gene3D" id="1.10.10.10">
    <property type="entry name" value="Winged helix-like DNA-binding domain superfamily/Winged helix DNA-binding domain"/>
    <property type="match status" value="1"/>
</dbReference>
<keyword evidence="5" id="KW-1185">Reference proteome</keyword>
<dbReference type="Gene3D" id="2.130.10.10">
    <property type="entry name" value="YVTN repeat-like/Quinoprotein amine dehydrogenase"/>
    <property type="match status" value="1"/>
</dbReference>
<keyword evidence="2" id="KW-0812">Transmembrane</keyword>
<evidence type="ECO:0000313" key="4">
    <source>
        <dbReference type="EMBL" id="MFD2187355.1"/>
    </source>
</evidence>
<dbReference type="Proteomes" id="UP001597344">
    <property type="component" value="Unassembled WGS sequence"/>
</dbReference>
<evidence type="ECO:0000256" key="1">
    <source>
        <dbReference type="SAM" id="Coils"/>
    </source>
</evidence>
<evidence type="ECO:0000259" key="3">
    <source>
        <dbReference type="Pfam" id="PF07495"/>
    </source>
</evidence>
<dbReference type="SUPFAM" id="SSF46894">
    <property type="entry name" value="C-terminal effector domain of the bipartite response regulators"/>
    <property type="match status" value="1"/>
</dbReference>
<gene>
    <name evidence="4" type="ORF">ACFSJT_11200</name>
</gene>
<keyword evidence="2" id="KW-1133">Transmembrane helix</keyword>
<evidence type="ECO:0000256" key="2">
    <source>
        <dbReference type="SAM" id="Phobius"/>
    </source>
</evidence>
<dbReference type="RefSeq" id="WP_378320350.1">
    <property type="nucleotide sequence ID" value="NZ_JBHUHY010000011.1"/>
</dbReference>
<comment type="caution">
    <text evidence="4">The sequence shown here is derived from an EMBL/GenBank/DDBJ whole genome shotgun (WGS) entry which is preliminary data.</text>
</comment>
<dbReference type="Pfam" id="PF07495">
    <property type="entry name" value="Y_Y_Y"/>
    <property type="match status" value="1"/>
</dbReference>
<sequence length="935" mass="108488">MRQLNYLIFILSFFSYSQELPPIQSYFPNDYQGEPQNWSITQSSGKQIYTANNKSLLEFDGFIWQQYPSPNGTVIRAIKAIADRIYLGASMEFGYWGKNDFGLLEYTSISDKIKSKLVQDEQFWSIEQINNRVLFQSFDRIYIYDTITEEITTIESYIAIISMFVVNSKLYYQEVQKGIFTLEKGQPKLIIDVSSEFDPQTKVINIAEKDGGLVLITNNKGFYFFKDQRLQIWKTPSESFLKDVTIFSGIRAENGNYVLGTISKGLIILSENGDIIHSFDQKDGLSNNTVLSTFEDIENNLWLGLDNGISCININSPVKIYQDPDGSIGTTYASAIFEDDLYLGTNQGLFYKKKSSNDSFKLIKGTEGQVWNLFKYQQVLFCAHDKGVFKLKNTKLEKLTSHTGVWGFKKVSGHPDMLLFGSYSGLGVLEKEDKKWKYSKDIGEFNYSAKYLEIYDDKIWVNHEYEGLFKIEVDQSFEKVVNLSEIKSVEKTPNSGITTYNNDLFYANEKGIYIYDKISEKFKKDSLLSNIYSKGDYTSGKLINDQHNTLWSFTKENLSFIRESEFTGDYEVHNISIPKSLRNEMVGFENMLCLGNSQYLLGRTNGYLILDTKMIQPTDLQIRLNQISIKQRGGKFERVKLNGGPKTFKSGLNMLYFRFSVPNYDKYIIPKYQYKLKGFYNEWSDWSTKPEVTFENLPFGEYSFVVRSNQKKDKEFTQVSYDFAIERPVYIGNLAIFIYTLIFVVLLIGVHRAYKNYYRKKEKKIIDDNQKQMNLKQLEIDQEIMRLKNEKLIQDIENKNRELANSTMNIVKKNEILNSIRKELKKISSGNGSSSIKNIEQIIKDNLNSGDDWKQFEDALNSTDNYFLKKLKAKHKDLTPSDLRFCTYLRLNLSSKEIAPLLCISLRSVEIKRYRLRKKLKLNQSENLVSYILEI</sequence>
<feature type="coiled-coil region" evidence="1">
    <location>
        <begin position="775"/>
        <end position="809"/>
    </location>
</feature>
<reference evidence="5" key="1">
    <citation type="journal article" date="2019" name="Int. J. Syst. Evol. Microbiol.">
        <title>The Global Catalogue of Microorganisms (GCM) 10K type strain sequencing project: providing services to taxonomists for standard genome sequencing and annotation.</title>
        <authorList>
            <consortium name="The Broad Institute Genomics Platform"/>
            <consortium name="The Broad Institute Genome Sequencing Center for Infectious Disease"/>
            <person name="Wu L."/>
            <person name="Ma J."/>
        </authorList>
    </citation>
    <scope>NUCLEOTIDE SEQUENCE [LARGE SCALE GENOMIC DNA]</scope>
    <source>
        <strain evidence="5">DT92</strain>
    </source>
</reference>
<keyword evidence="2" id="KW-0472">Membrane</keyword>
<evidence type="ECO:0000313" key="5">
    <source>
        <dbReference type="Proteomes" id="UP001597344"/>
    </source>
</evidence>
<dbReference type="Gene3D" id="2.60.40.10">
    <property type="entry name" value="Immunoglobulins"/>
    <property type="match status" value="1"/>
</dbReference>
<dbReference type="InterPro" id="IPR013783">
    <property type="entry name" value="Ig-like_fold"/>
</dbReference>
<proteinExistence type="predicted"/>
<dbReference type="InterPro" id="IPR036388">
    <property type="entry name" value="WH-like_DNA-bd_sf"/>
</dbReference>
<feature type="domain" description="Two component regulator three Y" evidence="3">
    <location>
        <begin position="664"/>
        <end position="725"/>
    </location>
</feature>
<dbReference type="InterPro" id="IPR016032">
    <property type="entry name" value="Sig_transdc_resp-reg_C-effctor"/>
</dbReference>
<dbReference type="EMBL" id="JBHUHY010000011">
    <property type="protein sequence ID" value="MFD2187355.1"/>
    <property type="molecule type" value="Genomic_DNA"/>
</dbReference>